<dbReference type="Pfam" id="PF02602">
    <property type="entry name" value="HEM4"/>
    <property type="match status" value="1"/>
</dbReference>
<organism evidence="2 3">
    <name type="scientific">Methanothermobacter thermautotrophicus</name>
    <name type="common">Methanobacterium thermoformicicum</name>
    <dbReference type="NCBI Taxonomy" id="145262"/>
    <lineage>
        <taxon>Archaea</taxon>
        <taxon>Methanobacteriati</taxon>
        <taxon>Methanobacteriota</taxon>
        <taxon>Methanomada group</taxon>
        <taxon>Methanobacteria</taxon>
        <taxon>Methanobacteriales</taxon>
        <taxon>Methanobacteriaceae</taxon>
        <taxon>Methanothermobacter</taxon>
    </lineage>
</organism>
<dbReference type="InterPro" id="IPR036108">
    <property type="entry name" value="4pyrrol_syn_uPrphyn_synt_sf"/>
</dbReference>
<feature type="domain" description="Tetrapyrrole biosynthesis uroporphyrinogen III synthase" evidence="1">
    <location>
        <begin position="13"/>
        <end position="242"/>
    </location>
</feature>
<dbReference type="EMBL" id="QKOF01000001">
    <property type="protein sequence ID" value="MBE2899367.1"/>
    <property type="molecule type" value="Genomic_DNA"/>
</dbReference>
<proteinExistence type="predicted"/>
<dbReference type="AlphaFoldDB" id="A0A842YK99"/>
<reference evidence="2" key="1">
    <citation type="submission" date="2018-06" db="EMBL/GenBank/DDBJ databases">
        <title>Draft genome sequence of Methanothermobacter thermautotrophicus Strain WHS, a thermophilic, hydrogenotrophic methanogen isolated from Washburn Hot Springs in Yellowstone National Park, USA.</title>
        <authorList>
            <person name="Mckay L.J."/>
            <person name="Klingelsmith K."/>
            <person name="Inskeep W.P."/>
            <person name="Fields M.W."/>
        </authorList>
    </citation>
    <scope>NUCLEOTIDE SEQUENCE</scope>
    <source>
        <strain evidence="2">WHS</strain>
    </source>
</reference>
<evidence type="ECO:0000313" key="3">
    <source>
        <dbReference type="Proteomes" id="UP000646659"/>
    </source>
</evidence>
<evidence type="ECO:0000259" key="1">
    <source>
        <dbReference type="Pfam" id="PF02602"/>
    </source>
</evidence>
<dbReference type="InterPro" id="IPR039793">
    <property type="entry name" value="UROS/Hem4"/>
</dbReference>
<dbReference type="OrthoDB" id="15395at2157"/>
<dbReference type="CDD" id="cd06578">
    <property type="entry name" value="HemD"/>
    <property type="match status" value="1"/>
</dbReference>
<dbReference type="PANTHER" id="PTHR40082">
    <property type="entry name" value="BLR5956 PROTEIN"/>
    <property type="match status" value="1"/>
</dbReference>
<dbReference type="Gene3D" id="3.40.50.10090">
    <property type="match status" value="2"/>
</dbReference>
<protein>
    <submittedName>
        <fullName evidence="2">Uroporphyrinogen-III synthase</fullName>
    </submittedName>
</protein>
<dbReference type="PANTHER" id="PTHR40082:SF1">
    <property type="entry name" value="BLR5956 PROTEIN"/>
    <property type="match status" value="1"/>
</dbReference>
<name>A0A842YK99_METTF</name>
<dbReference type="GO" id="GO:0006780">
    <property type="term" value="P:uroporphyrinogen III biosynthetic process"/>
    <property type="evidence" value="ECO:0007669"/>
    <property type="project" value="InterPro"/>
</dbReference>
<gene>
    <name evidence="2" type="ORF">DNK57_00770</name>
</gene>
<dbReference type="Proteomes" id="UP000646659">
    <property type="component" value="Unassembled WGS sequence"/>
</dbReference>
<dbReference type="SUPFAM" id="SSF69618">
    <property type="entry name" value="HemD-like"/>
    <property type="match status" value="1"/>
</dbReference>
<sequence length="265" mass="28996">MAVTRPHERSAEAVELIEGAGGRALVAPTLELKEAHTESLREVCRRADEWDLVIFTSQAAVESLFRLCSEFAEKIRRDCMVAVIGPRTATAAREHGLRVDIVPEDYTAEGLLDALSGLNLEGWKVALPRTLSARKVLPRGLEMMGAEVLVAEAYRSGLPDDTGPAEELIDGLLAGWVDAVTFTSPLTVENLLKIAGNRREQLIRALKNVEVAAIGPITLRKLEEYGIKAVTPERYTVKDMIAALGVSMAEDVDQQNAVKLTRRRS</sequence>
<evidence type="ECO:0000313" key="2">
    <source>
        <dbReference type="EMBL" id="MBE2899367.1"/>
    </source>
</evidence>
<accession>A0A842YK99</accession>
<dbReference type="GO" id="GO:0004852">
    <property type="term" value="F:uroporphyrinogen-III synthase activity"/>
    <property type="evidence" value="ECO:0007669"/>
    <property type="project" value="InterPro"/>
</dbReference>
<dbReference type="InterPro" id="IPR003754">
    <property type="entry name" value="4pyrrol_synth_uPrphyn_synth"/>
</dbReference>
<comment type="caution">
    <text evidence="2">The sequence shown here is derived from an EMBL/GenBank/DDBJ whole genome shotgun (WGS) entry which is preliminary data.</text>
</comment>